<feature type="region of interest" description="Disordered" evidence="6">
    <location>
        <begin position="1"/>
        <end position="30"/>
    </location>
</feature>
<evidence type="ECO:0000256" key="7">
    <source>
        <dbReference type="SAM" id="Phobius"/>
    </source>
</evidence>
<protein>
    <submittedName>
        <fullName evidence="8">Cell division septal protein FtsQ</fullName>
    </submittedName>
</protein>
<feature type="region of interest" description="Disordered" evidence="6">
    <location>
        <begin position="82"/>
        <end position="115"/>
    </location>
</feature>
<feature type="transmembrane region" description="Helical" evidence="7">
    <location>
        <begin position="147"/>
        <end position="166"/>
    </location>
</feature>
<organism evidence="8 9">
    <name type="scientific">Facklamia miroungae</name>
    <dbReference type="NCBI Taxonomy" id="120956"/>
    <lineage>
        <taxon>Bacteria</taxon>
        <taxon>Bacillati</taxon>
        <taxon>Bacillota</taxon>
        <taxon>Bacilli</taxon>
        <taxon>Lactobacillales</taxon>
        <taxon>Aerococcaceae</taxon>
        <taxon>Facklamia</taxon>
    </lineage>
</organism>
<feature type="compositionally biased region" description="Polar residues" evidence="6">
    <location>
        <begin position="86"/>
        <end position="97"/>
    </location>
</feature>
<dbReference type="EMBL" id="FNCK01000007">
    <property type="protein sequence ID" value="SDG38762.1"/>
    <property type="molecule type" value="Genomic_DNA"/>
</dbReference>
<evidence type="ECO:0000256" key="4">
    <source>
        <dbReference type="ARBA" id="ARBA00022989"/>
    </source>
</evidence>
<evidence type="ECO:0000313" key="9">
    <source>
        <dbReference type="Proteomes" id="UP000199708"/>
    </source>
</evidence>
<dbReference type="RefSeq" id="WP_090290123.1">
    <property type="nucleotide sequence ID" value="NZ_FNCK01000007.1"/>
</dbReference>
<feature type="compositionally biased region" description="Polar residues" evidence="6">
    <location>
        <begin position="105"/>
        <end position="115"/>
    </location>
</feature>
<evidence type="ECO:0000256" key="5">
    <source>
        <dbReference type="ARBA" id="ARBA00023306"/>
    </source>
</evidence>
<evidence type="ECO:0000256" key="3">
    <source>
        <dbReference type="ARBA" id="ARBA00022692"/>
    </source>
</evidence>
<accession>A0A1G7TU58</accession>
<proteinExistence type="predicted"/>
<dbReference type="GO" id="GO:0005886">
    <property type="term" value="C:plasma membrane"/>
    <property type="evidence" value="ECO:0007669"/>
    <property type="project" value="TreeGrafter"/>
</dbReference>
<dbReference type="GO" id="GO:0051301">
    <property type="term" value="P:cell division"/>
    <property type="evidence" value="ECO:0007669"/>
    <property type="project" value="UniProtKB-KW"/>
</dbReference>
<dbReference type="InterPro" id="IPR050487">
    <property type="entry name" value="FtsQ_DivIB"/>
</dbReference>
<dbReference type="PANTHER" id="PTHR37820:SF1">
    <property type="entry name" value="CELL DIVISION PROTEIN FTSQ"/>
    <property type="match status" value="1"/>
</dbReference>
<name>A0A1G7TU58_9LACT</name>
<dbReference type="STRING" id="120956.SAMN05421791_10736"/>
<dbReference type="OrthoDB" id="1819027at2"/>
<sequence>MANYRLPDKRLNQQNRKTISDRQNQPITAPMGNYRLDSEGKPILPTAFNQQLSEPENNRSSKIYSLNDYRNNDQTQVVRPRANRDQPFNSSLSMNYRTDNRYNHPSDQTFNQSGQRWNQKIKKTLNGWKNTTPTSLTSNFPKGKSKIFILFIFIYTIMIWSGWQILPFDNVNTLRISGNEMVQVEAILKGVSIHSMDKVDKILKWRKDIEKHILANNPLLEDVRITRENWRALDIIVKEHQIVGIYQLNNKTYALLSNGLTSDEVLSQSQLIEAQVDRLPLVEGNYSELALKQLASALRQMDPLVLEKIARINPSSKPGKEGYIEIKMKDGNLVKAVSTTVAEKMNYYPKILDQLNDRKGIIDLEVGAYFTPDNSETNSVKLNNN</sequence>
<gene>
    <name evidence="8" type="ORF">SAMN05421791_10736</name>
</gene>
<keyword evidence="5" id="KW-0131">Cell cycle</keyword>
<keyword evidence="9" id="KW-1185">Reference proteome</keyword>
<dbReference type="Proteomes" id="UP000199708">
    <property type="component" value="Unassembled WGS sequence"/>
</dbReference>
<dbReference type="PANTHER" id="PTHR37820">
    <property type="entry name" value="CELL DIVISION PROTEIN DIVIB"/>
    <property type="match status" value="1"/>
</dbReference>
<evidence type="ECO:0000256" key="2">
    <source>
        <dbReference type="ARBA" id="ARBA00022618"/>
    </source>
</evidence>
<evidence type="ECO:0000313" key="8">
    <source>
        <dbReference type="EMBL" id="SDG38762.1"/>
    </source>
</evidence>
<reference evidence="8 9" key="1">
    <citation type="submission" date="2016-10" db="EMBL/GenBank/DDBJ databases">
        <authorList>
            <person name="de Groot N.N."/>
        </authorList>
    </citation>
    <scope>NUCLEOTIDE SEQUENCE [LARGE SCALE GENOMIC DNA]</scope>
    <source>
        <strain evidence="8 9">ATCC BAA-466</strain>
    </source>
</reference>
<keyword evidence="3 7" id="KW-0812">Transmembrane</keyword>
<evidence type="ECO:0000256" key="6">
    <source>
        <dbReference type="SAM" id="MobiDB-lite"/>
    </source>
</evidence>
<dbReference type="AlphaFoldDB" id="A0A1G7TU58"/>
<keyword evidence="2 8" id="KW-0132">Cell division</keyword>
<keyword evidence="7" id="KW-0472">Membrane</keyword>
<dbReference type="Gene3D" id="3.40.50.10960">
    <property type="match status" value="1"/>
</dbReference>
<feature type="compositionally biased region" description="Basic and acidic residues" evidence="6">
    <location>
        <begin position="1"/>
        <end position="11"/>
    </location>
</feature>
<keyword evidence="1" id="KW-1003">Cell membrane</keyword>
<evidence type="ECO:0000256" key="1">
    <source>
        <dbReference type="ARBA" id="ARBA00022475"/>
    </source>
</evidence>
<feature type="compositionally biased region" description="Polar residues" evidence="6">
    <location>
        <begin position="12"/>
        <end position="27"/>
    </location>
</feature>
<keyword evidence="4 7" id="KW-1133">Transmembrane helix</keyword>